<keyword evidence="1" id="KW-0732">Signal</keyword>
<reference evidence="3" key="1">
    <citation type="submission" date="2018-05" db="EMBL/GenBank/DDBJ databases">
        <authorList>
            <person name="Li X."/>
        </authorList>
    </citation>
    <scope>NUCLEOTIDE SEQUENCE [LARGE SCALE GENOMIC DNA]</scope>
    <source>
        <strain evidence="3">HKS-05</strain>
    </source>
</reference>
<organism evidence="2 3">
    <name type="scientific">Phenylobacterium hankyongense</name>
    <dbReference type="NCBI Taxonomy" id="1813876"/>
    <lineage>
        <taxon>Bacteria</taxon>
        <taxon>Pseudomonadati</taxon>
        <taxon>Pseudomonadota</taxon>
        <taxon>Alphaproteobacteria</taxon>
        <taxon>Caulobacterales</taxon>
        <taxon>Caulobacteraceae</taxon>
        <taxon>Phenylobacterium</taxon>
    </lineage>
</organism>
<keyword evidence="3" id="KW-1185">Reference proteome</keyword>
<evidence type="ECO:0000256" key="1">
    <source>
        <dbReference type="SAM" id="SignalP"/>
    </source>
</evidence>
<proteinExistence type="predicted"/>
<dbReference type="Pfam" id="PF11604">
    <property type="entry name" value="CusF_Ec"/>
    <property type="match status" value="1"/>
</dbReference>
<dbReference type="Proteomes" id="UP000249842">
    <property type="component" value="Unassembled WGS sequence"/>
</dbReference>
<name>A0A328B170_9CAUL</name>
<evidence type="ECO:0000313" key="3">
    <source>
        <dbReference type="Proteomes" id="UP000249842"/>
    </source>
</evidence>
<feature type="chain" id="PRO_5016453225" evidence="1">
    <location>
        <begin position="20"/>
        <end position="109"/>
    </location>
</feature>
<dbReference type="Gene3D" id="2.40.50.320">
    <property type="entry name" value="Copper binding periplasmic protein CusF"/>
    <property type="match status" value="1"/>
</dbReference>
<protein>
    <submittedName>
        <fullName evidence="2">Copper-binding protein</fullName>
    </submittedName>
</protein>
<dbReference type="InterPro" id="IPR021647">
    <property type="entry name" value="CusF_Ec"/>
</dbReference>
<accession>A0A328B170</accession>
<comment type="caution">
    <text evidence="2">The sequence shown here is derived from an EMBL/GenBank/DDBJ whole genome shotgun (WGS) entry which is preliminary data.</text>
</comment>
<dbReference type="AlphaFoldDB" id="A0A328B170"/>
<dbReference type="RefSeq" id="WP_111457494.1">
    <property type="nucleotide sequence ID" value="NZ_QFYP01000001.1"/>
</dbReference>
<evidence type="ECO:0000313" key="2">
    <source>
        <dbReference type="EMBL" id="RAK60201.1"/>
    </source>
</evidence>
<sequence>MKLVLAATAALLLASPALARPMASMPGMSAKDHAAMSGKTVQGTGVVTAVDTKAGKVTLHHGPIAELSWPAMTMAFKASADVLKSAKVGQKVAFSLNPATSEVVAIQPQ</sequence>
<dbReference type="InterPro" id="IPR042230">
    <property type="entry name" value="CusF_sf"/>
</dbReference>
<dbReference type="OrthoDB" id="5771277at2"/>
<feature type="signal peptide" evidence="1">
    <location>
        <begin position="1"/>
        <end position="19"/>
    </location>
</feature>
<dbReference type="EMBL" id="QFYP01000001">
    <property type="protein sequence ID" value="RAK60201.1"/>
    <property type="molecule type" value="Genomic_DNA"/>
</dbReference>
<gene>
    <name evidence="2" type="ORF">DJ021_10505</name>
</gene>